<evidence type="ECO:0000256" key="4">
    <source>
        <dbReference type="ARBA" id="ARBA00023136"/>
    </source>
</evidence>
<accession>A0A1F6BNE7</accession>
<evidence type="ECO:0000256" key="1">
    <source>
        <dbReference type="ARBA" id="ARBA00004141"/>
    </source>
</evidence>
<feature type="transmembrane region" description="Helical" evidence="5">
    <location>
        <begin position="364"/>
        <end position="383"/>
    </location>
</feature>
<name>A0A1F6BNE7_9BACT</name>
<evidence type="ECO:0000313" key="7">
    <source>
        <dbReference type="EMBL" id="OGG38363.1"/>
    </source>
</evidence>
<dbReference type="Proteomes" id="UP000178825">
    <property type="component" value="Unassembled WGS sequence"/>
</dbReference>
<dbReference type="AlphaFoldDB" id="A0A1F6BNE7"/>
<sequence>MSNYFKISKFFLFIPLLGVAIVSTSTLFPFIVGKYVIFRSSVALALLFFCLGVLFSKNDKAVFDRIKSVLKSPLVISVMAFVASFVLAGFFGVAPSFSFWSNFERGLGSLELLHFLVFFFLMVFHFREGKDWSKFFGWAIFGGVLMALYGILAASGFNGFLGGKWSDAGFRFSGSIGNPAYVAVFSLFLIFYVLYLLSVKYRGKMKESGAVFLMVLGVFFLVIFAFAATRGAFLGLIAAILAFLFYAGIASKRWRIKFIGAAMVVAAIVVILVAFKNVPFIKSLPFSRIFDISLSTKTFEDRAIMWKMAIDGFKERPVLGWGAENFTFVFDQNFNTAYFKPAEGFGAWFDRAHNVFFDYLAETGAVGLAAYCAMFVVFFLFLFRNSGITFRKKTGEDKNAAIQKERHLGVVEGGLLFAVIVSYLVQGIALFDVGITYINLFIVLAFAAHRFKSVGGSAVGVRGALGGKDNN</sequence>
<dbReference type="PANTHER" id="PTHR37422:SF13">
    <property type="entry name" value="LIPOPOLYSACCHARIDE BIOSYNTHESIS PROTEIN PA4999-RELATED"/>
    <property type="match status" value="1"/>
</dbReference>
<evidence type="ECO:0000256" key="2">
    <source>
        <dbReference type="ARBA" id="ARBA00022692"/>
    </source>
</evidence>
<feature type="transmembrane region" description="Helical" evidence="5">
    <location>
        <begin position="232"/>
        <end position="249"/>
    </location>
</feature>
<dbReference type="GO" id="GO:0016020">
    <property type="term" value="C:membrane"/>
    <property type="evidence" value="ECO:0007669"/>
    <property type="project" value="UniProtKB-SubCell"/>
</dbReference>
<evidence type="ECO:0000259" key="6">
    <source>
        <dbReference type="Pfam" id="PF04932"/>
    </source>
</evidence>
<keyword evidence="3 5" id="KW-1133">Transmembrane helix</keyword>
<organism evidence="7 8">
    <name type="scientific">Candidatus Jorgensenbacteria bacterium RIFCSPHIGHO2_02_FULL_45_20</name>
    <dbReference type="NCBI Taxonomy" id="1798470"/>
    <lineage>
        <taxon>Bacteria</taxon>
        <taxon>Candidatus Joergenseniibacteriota</taxon>
    </lineage>
</organism>
<dbReference type="STRING" id="1798470.A3D55_00340"/>
<feature type="transmembrane region" description="Helical" evidence="5">
    <location>
        <begin position="180"/>
        <end position="197"/>
    </location>
</feature>
<gene>
    <name evidence="7" type="ORF">A3D55_00340</name>
</gene>
<feature type="transmembrane region" description="Helical" evidence="5">
    <location>
        <begin position="431"/>
        <end position="448"/>
    </location>
</feature>
<keyword evidence="4 5" id="KW-0472">Membrane</keyword>
<feature type="transmembrane region" description="Helical" evidence="5">
    <location>
        <begin position="408"/>
        <end position="425"/>
    </location>
</feature>
<feature type="transmembrane region" description="Helical" evidence="5">
    <location>
        <begin position="209"/>
        <end position="226"/>
    </location>
</feature>
<dbReference type="InterPro" id="IPR051533">
    <property type="entry name" value="WaaL-like"/>
</dbReference>
<feature type="transmembrane region" description="Helical" evidence="5">
    <location>
        <begin position="37"/>
        <end position="55"/>
    </location>
</feature>
<feature type="domain" description="O-antigen ligase-related" evidence="6">
    <location>
        <begin position="218"/>
        <end position="372"/>
    </location>
</feature>
<keyword evidence="2 5" id="KW-0812">Transmembrane</keyword>
<dbReference type="InterPro" id="IPR007016">
    <property type="entry name" value="O-antigen_ligase-rel_domated"/>
</dbReference>
<feature type="transmembrane region" description="Helical" evidence="5">
    <location>
        <begin position="136"/>
        <end position="160"/>
    </location>
</feature>
<evidence type="ECO:0000256" key="5">
    <source>
        <dbReference type="SAM" id="Phobius"/>
    </source>
</evidence>
<feature type="transmembrane region" description="Helical" evidence="5">
    <location>
        <begin position="256"/>
        <end position="275"/>
    </location>
</feature>
<comment type="subcellular location">
    <subcellularLocation>
        <location evidence="1">Membrane</location>
        <topology evidence="1">Multi-pass membrane protein</topology>
    </subcellularLocation>
</comment>
<feature type="transmembrane region" description="Helical" evidence="5">
    <location>
        <begin position="12"/>
        <end position="31"/>
    </location>
</feature>
<feature type="transmembrane region" description="Helical" evidence="5">
    <location>
        <begin position="75"/>
        <end position="100"/>
    </location>
</feature>
<dbReference type="PANTHER" id="PTHR37422">
    <property type="entry name" value="TEICHURONIC ACID BIOSYNTHESIS PROTEIN TUAE"/>
    <property type="match status" value="1"/>
</dbReference>
<evidence type="ECO:0000256" key="3">
    <source>
        <dbReference type="ARBA" id="ARBA00022989"/>
    </source>
</evidence>
<dbReference type="EMBL" id="MFKJ01000024">
    <property type="protein sequence ID" value="OGG38363.1"/>
    <property type="molecule type" value="Genomic_DNA"/>
</dbReference>
<evidence type="ECO:0000313" key="8">
    <source>
        <dbReference type="Proteomes" id="UP000178825"/>
    </source>
</evidence>
<reference evidence="7 8" key="1">
    <citation type="journal article" date="2016" name="Nat. Commun.">
        <title>Thousands of microbial genomes shed light on interconnected biogeochemical processes in an aquifer system.</title>
        <authorList>
            <person name="Anantharaman K."/>
            <person name="Brown C.T."/>
            <person name="Hug L.A."/>
            <person name="Sharon I."/>
            <person name="Castelle C.J."/>
            <person name="Probst A.J."/>
            <person name="Thomas B.C."/>
            <person name="Singh A."/>
            <person name="Wilkins M.J."/>
            <person name="Karaoz U."/>
            <person name="Brodie E.L."/>
            <person name="Williams K.H."/>
            <person name="Hubbard S.S."/>
            <person name="Banfield J.F."/>
        </authorList>
    </citation>
    <scope>NUCLEOTIDE SEQUENCE [LARGE SCALE GENOMIC DNA]</scope>
</reference>
<comment type="caution">
    <text evidence="7">The sequence shown here is derived from an EMBL/GenBank/DDBJ whole genome shotgun (WGS) entry which is preliminary data.</text>
</comment>
<feature type="transmembrane region" description="Helical" evidence="5">
    <location>
        <begin position="106"/>
        <end position="124"/>
    </location>
</feature>
<protein>
    <recommendedName>
        <fullName evidence="6">O-antigen ligase-related domain-containing protein</fullName>
    </recommendedName>
</protein>
<dbReference type="Pfam" id="PF04932">
    <property type="entry name" value="Wzy_C"/>
    <property type="match status" value="1"/>
</dbReference>
<proteinExistence type="predicted"/>